<dbReference type="InterPro" id="IPR005674">
    <property type="entry name" value="CocE/Ser_esterase"/>
</dbReference>
<feature type="domain" description="Xaa-Pro dipeptidyl-peptidase C-terminal" evidence="2">
    <location>
        <begin position="303"/>
        <end position="580"/>
    </location>
</feature>
<dbReference type="NCBIfam" id="TIGR00976">
    <property type="entry name" value="CocE_NonD"/>
    <property type="match status" value="1"/>
</dbReference>
<dbReference type="Pfam" id="PF08530">
    <property type="entry name" value="PepX_C"/>
    <property type="match status" value="1"/>
</dbReference>
<dbReference type="Pfam" id="PF02129">
    <property type="entry name" value="Peptidase_S15"/>
    <property type="match status" value="1"/>
</dbReference>
<dbReference type="GO" id="GO:0008239">
    <property type="term" value="F:dipeptidyl-peptidase activity"/>
    <property type="evidence" value="ECO:0007669"/>
    <property type="project" value="InterPro"/>
</dbReference>
<evidence type="ECO:0000256" key="1">
    <source>
        <dbReference type="ARBA" id="ARBA00022801"/>
    </source>
</evidence>
<organism evidence="3">
    <name type="scientific">Caldilineaceae bacterium SB0662_bin_9</name>
    <dbReference type="NCBI Taxonomy" id="2605258"/>
    <lineage>
        <taxon>Bacteria</taxon>
        <taxon>Bacillati</taxon>
        <taxon>Chloroflexota</taxon>
        <taxon>Caldilineae</taxon>
        <taxon>Caldilineales</taxon>
        <taxon>Caldilineaceae</taxon>
    </lineage>
</organism>
<accession>A0A6B1DR19</accession>
<name>A0A6B1DR19_9CHLR</name>
<dbReference type="Gene3D" id="3.40.50.1820">
    <property type="entry name" value="alpha/beta hydrolase"/>
    <property type="match status" value="1"/>
</dbReference>
<dbReference type="PANTHER" id="PTHR43056">
    <property type="entry name" value="PEPTIDASE S9 PROLYL OLIGOPEPTIDASE"/>
    <property type="match status" value="1"/>
</dbReference>
<dbReference type="EMBL" id="VXPY01000047">
    <property type="protein sequence ID" value="MYD90080.1"/>
    <property type="molecule type" value="Genomic_DNA"/>
</dbReference>
<dbReference type="AlphaFoldDB" id="A0A6B1DR19"/>
<dbReference type="InterPro" id="IPR008979">
    <property type="entry name" value="Galactose-bd-like_sf"/>
</dbReference>
<reference evidence="3" key="1">
    <citation type="submission" date="2019-09" db="EMBL/GenBank/DDBJ databases">
        <title>Characterisation of the sponge microbiome using genome-centric metagenomics.</title>
        <authorList>
            <person name="Engelberts J.P."/>
            <person name="Robbins S.J."/>
            <person name="De Goeij J.M."/>
            <person name="Aranda M."/>
            <person name="Bell S.C."/>
            <person name="Webster N.S."/>
        </authorList>
    </citation>
    <scope>NUCLEOTIDE SEQUENCE</scope>
    <source>
        <strain evidence="3">SB0662_bin_9</strain>
    </source>
</reference>
<dbReference type="Gene3D" id="1.10.3020.10">
    <property type="entry name" value="alpha-amino acid ester hydrolase ( Helical cap domain)"/>
    <property type="match status" value="1"/>
</dbReference>
<sequence length="586" mass="65545">MVPMRDGTRLATDIYRPAEAGQPAPGPFPVLLERTPYDKAAPGNADMGRYYARRGYVCVLQDVRGRFMSEGEWYPFAKEAPDGFDTVEWLAAQPWCNGQVGTMGGSYCGSDQSALATLNPPHLRTMVVAVGAASYYHASMRQNGALEQRFIIYAFRMATTSREALADAGLRALLEEAYANVGEWFGRVPFKKGASALRHLPSYEQWVLDILTHGEYGPYWQQRGYDIAGHYAEHADVPTLYLGGWYDSYARATCENFTALSKLKQSRQMLLMGPWTHGGWEETFAGEMDFGIDSHIHYHDLRLAWFDHFLKGLPTEFADCQPVRIFTMGTGSDRRQYTGHIAHGGSWREEPDFPLPDTAFTPWYLHPDGCLSRAEPDPQSSTSRYTFDPRDPVPTIGGGISAANPIMEPGGFDQKGSPRFFGCTDSLPLNARSDVLSFQSEPLANDLEVTGPIRVVLHVSTSAPDTDFTAKLIEVVPPTPDDPDGLAFNLTDSILRLRYRRDWTRPEPIGEGEICRIEFDLYPTSNVFKAGHAIRLDISSSNFPRFDVNPNTGGPLGRDRTFRLADQTVHHDREHPSHILLPEIRR</sequence>
<dbReference type="SMART" id="SM00939">
    <property type="entry name" value="PepX_C"/>
    <property type="match status" value="1"/>
</dbReference>
<comment type="caution">
    <text evidence="3">The sequence shown here is derived from an EMBL/GenBank/DDBJ whole genome shotgun (WGS) entry which is preliminary data.</text>
</comment>
<dbReference type="PANTHER" id="PTHR43056:SF10">
    <property type="entry name" value="COCE_NOND FAMILY, PUTATIVE (AFU_ORTHOLOGUE AFUA_7G00600)-RELATED"/>
    <property type="match status" value="1"/>
</dbReference>
<protein>
    <submittedName>
        <fullName evidence="3">CocE/NonD family hydrolase</fullName>
    </submittedName>
</protein>
<dbReference type="SUPFAM" id="SSF49785">
    <property type="entry name" value="Galactose-binding domain-like"/>
    <property type="match status" value="1"/>
</dbReference>
<dbReference type="SUPFAM" id="SSF53474">
    <property type="entry name" value="alpha/beta-Hydrolases"/>
    <property type="match status" value="1"/>
</dbReference>
<keyword evidence="1 3" id="KW-0378">Hydrolase</keyword>
<dbReference type="InterPro" id="IPR029058">
    <property type="entry name" value="AB_hydrolase_fold"/>
</dbReference>
<gene>
    <name evidence="3" type="ORF">F4Y08_07040</name>
</gene>
<dbReference type="Gene3D" id="2.60.120.260">
    <property type="entry name" value="Galactose-binding domain-like"/>
    <property type="match status" value="1"/>
</dbReference>
<dbReference type="InterPro" id="IPR000383">
    <property type="entry name" value="Xaa-Pro-like_dom"/>
</dbReference>
<proteinExistence type="predicted"/>
<dbReference type="InterPro" id="IPR050585">
    <property type="entry name" value="Xaa-Pro_dipeptidyl-ppase/CocE"/>
</dbReference>
<dbReference type="InterPro" id="IPR013736">
    <property type="entry name" value="Xaa-Pro_dipept_C"/>
</dbReference>
<evidence type="ECO:0000313" key="3">
    <source>
        <dbReference type="EMBL" id="MYD90080.1"/>
    </source>
</evidence>
<evidence type="ECO:0000259" key="2">
    <source>
        <dbReference type="SMART" id="SM00939"/>
    </source>
</evidence>